<dbReference type="OrthoDB" id="1870903at2759"/>
<keyword evidence="4" id="KW-1185">Reference proteome</keyword>
<dbReference type="PANTHER" id="PTHR33178:SF5">
    <property type="entry name" value="EXPRESSED PROTEIN"/>
    <property type="match status" value="1"/>
</dbReference>
<dbReference type="SUPFAM" id="SSF54909">
    <property type="entry name" value="Dimeric alpha+beta barrel"/>
    <property type="match status" value="1"/>
</dbReference>
<dbReference type="EMBL" id="CM035435">
    <property type="protein sequence ID" value="KAH7290646.1"/>
    <property type="molecule type" value="Genomic_DNA"/>
</dbReference>
<dbReference type="AlphaFoldDB" id="A0A8T2R2P8"/>
<accession>A0A8T2R2P8</accession>
<comment type="caution">
    <text evidence="3">The sequence shown here is derived from an EMBL/GenBank/DDBJ whole genome shotgun (WGS) entry which is preliminary data.</text>
</comment>
<dbReference type="PROSITE" id="PS51502">
    <property type="entry name" value="S_R_A_B_BARREL"/>
    <property type="match status" value="1"/>
</dbReference>
<comment type="subunit">
    <text evidence="1">Homodimer.</text>
</comment>
<dbReference type="EMBL" id="CM035435">
    <property type="protein sequence ID" value="KAH7290648.1"/>
    <property type="molecule type" value="Genomic_DNA"/>
</dbReference>
<evidence type="ECO:0000256" key="1">
    <source>
        <dbReference type="ARBA" id="ARBA00011738"/>
    </source>
</evidence>
<protein>
    <recommendedName>
        <fullName evidence="2">Stress-response A/B barrel domain-containing protein</fullName>
    </recommendedName>
</protein>
<dbReference type="InterPro" id="IPR013097">
    <property type="entry name" value="Dabb"/>
</dbReference>
<proteinExistence type="predicted"/>
<dbReference type="EMBL" id="CM035435">
    <property type="protein sequence ID" value="KAH7290647.1"/>
    <property type="molecule type" value="Genomic_DNA"/>
</dbReference>
<feature type="domain" description="Stress-response A/B barrel" evidence="2">
    <location>
        <begin position="42"/>
        <end position="132"/>
    </location>
</feature>
<reference evidence="3" key="1">
    <citation type="submission" date="2021-08" db="EMBL/GenBank/DDBJ databases">
        <title>WGS assembly of Ceratopteris richardii.</title>
        <authorList>
            <person name="Marchant D.B."/>
            <person name="Chen G."/>
            <person name="Jenkins J."/>
            <person name="Shu S."/>
            <person name="Leebens-Mack J."/>
            <person name="Grimwood J."/>
            <person name="Schmutz J."/>
            <person name="Soltis P."/>
            <person name="Soltis D."/>
            <person name="Chen Z.-H."/>
        </authorList>
    </citation>
    <scope>NUCLEOTIDE SEQUENCE</scope>
    <source>
        <strain evidence="3">Whitten #5841</strain>
        <tissue evidence="3">Leaf</tissue>
    </source>
</reference>
<dbReference type="EMBL" id="CM035435">
    <property type="protein sequence ID" value="KAH7290650.1"/>
    <property type="molecule type" value="Genomic_DNA"/>
</dbReference>
<dbReference type="PANTHER" id="PTHR33178">
    <property type="match status" value="1"/>
</dbReference>
<evidence type="ECO:0000259" key="2">
    <source>
        <dbReference type="PROSITE" id="PS51502"/>
    </source>
</evidence>
<evidence type="ECO:0000313" key="3">
    <source>
        <dbReference type="EMBL" id="KAH7290652.1"/>
    </source>
</evidence>
<name>A0A8T2R2P8_CERRI</name>
<dbReference type="EMBL" id="CM035435">
    <property type="protein sequence ID" value="KAH7290649.1"/>
    <property type="molecule type" value="Genomic_DNA"/>
</dbReference>
<dbReference type="InterPro" id="IPR011008">
    <property type="entry name" value="Dimeric_a/b-barrel"/>
</dbReference>
<dbReference type="EMBL" id="CM035435">
    <property type="protein sequence ID" value="KAH7290652.1"/>
    <property type="molecule type" value="Genomic_DNA"/>
</dbReference>
<dbReference type="Proteomes" id="UP000825935">
    <property type="component" value="Chromosome 30"/>
</dbReference>
<gene>
    <name evidence="3" type="ORF">KP509_30G058000</name>
</gene>
<evidence type="ECO:0000313" key="4">
    <source>
        <dbReference type="Proteomes" id="UP000825935"/>
    </source>
</evidence>
<dbReference type="EMBL" id="CM035435">
    <property type="protein sequence ID" value="KAH7290651.1"/>
    <property type="molecule type" value="Genomic_DNA"/>
</dbReference>
<dbReference type="Gene3D" id="3.30.70.100">
    <property type="match status" value="1"/>
</dbReference>
<sequence>MTNYLRSSKFGHVECVEEPCCAKCDEKTKPACDTGCKSSPAVEHVVLFNMPFLQGDQEAKVLRCLYDLQFRFECVDALVVGRVLNKVENVTHCLFMRFPTLETLKNFYKSDALSKVLCSMAPHLHGEIVVDYVSSTGPLDTECKDPVCMSLTLLRRKRDVPPGEMDCSLFSLKTLADGYCFVSDFSFGSSLYICGDKHYTNAFASFTKSLCDLDKLLEDLQYTKLLHLKVLPLSCSTIHVNVLAFKPIKSCL</sequence>
<organism evidence="3 4">
    <name type="scientific">Ceratopteris richardii</name>
    <name type="common">Triangle waterfern</name>
    <dbReference type="NCBI Taxonomy" id="49495"/>
    <lineage>
        <taxon>Eukaryota</taxon>
        <taxon>Viridiplantae</taxon>
        <taxon>Streptophyta</taxon>
        <taxon>Embryophyta</taxon>
        <taxon>Tracheophyta</taxon>
        <taxon>Polypodiopsida</taxon>
        <taxon>Polypodiidae</taxon>
        <taxon>Polypodiales</taxon>
        <taxon>Pteridineae</taxon>
        <taxon>Pteridaceae</taxon>
        <taxon>Parkerioideae</taxon>
        <taxon>Ceratopteris</taxon>
    </lineage>
</organism>
<dbReference type="InterPro" id="IPR044662">
    <property type="entry name" value="HS1/DABB1-like"/>
</dbReference>